<dbReference type="Proteomes" id="UP001419910">
    <property type="component" value="Unassembled WGS sequence"/>
</dbReference>
<name>A0ABU9Y7U1_9SPHN</name>
<dbReference type="InterPro" id="IPR018673">
    <property type="entry name" value="DUF2141"/>
</dbReference>
<feature type="signal peptide" evidence="1">
    <location>
        <begin position="1"/>
        <end position="26"/>
    </location>
</feature>
<comment type="caution">
    <text evidence="2">The sequence shown here is derived from an EMBL/GenBank/DDBJ whole genome shotgun (WGS) entry which is preliminary data.</text>
</comment>
<organism evidence="2 3">
    <name type="scientific">Sphingomonas oligophenolica</name>
    <dbReference type="NCBI Taxonomy" id="301154"/>
    <lineage>
        <taxon>Bacteria</taxon>
        <taxon>Pseudomonadati</taxon>
        <taxon>Pseudomonadota</taxon>
        <taxon>Alphaproteobacteria</taxon>
        <taxon>Sphingomonadales</taxon>
        <taxon>Sphingomonadaceae</taxon>
        <taxon>Sphingomonas</taxon>
    </lineage>
</organism>
<feature type="chain" id="PRO_5045334492" evidence="1">
    <location>
        <begin position="27"/>
        <end position="167"/>
    </location>
</feature>
<sequence>MSPKSRTLFLAGIAMAATLTSGSLGAAARPAAQDGEGACTGTPSATRLYVTVQGVRSSQGLIAVTLYADDPKRFLVKHGSLYVGRVAATAPTTRVCIHLPAPGTYAIAVYHDINGNQKFDRNMLGLPKEAYGFSNNASTFFGLPSFSSVRIAVPHNDMAISVKLKYP</sequence>
<gene>
    <name evidence="2" type="ORF">ABC974_19595</name>
</gene>
<dbReference type="EMBL" id="JBDIME010000021">
    <property type="protein sequence ID" value="MEN2791846.1"/>
    <property type="molecule type" value="Genomic_DNA"/>
</dbReference>
<proteinExistence type="predicted"/>
<accession>A0ABU9Y7U1</accession>
<dbReference type="RefSeq" id="WP_343888826.1">
    <property type="nucleotide sequence ID" value="NZ_BAAAEH010000013.1"/>
</dbReference>
<reference evidence="2 3" key="1">
    <citation type="submission" date="2024-05" db="EMBL/GenBank/DDBJ databases">
        <authorList>
            <person name="Liu Q."/>
            <person name="Xin Y.-H."/>
        </authorList>
    </citation>
    <scope>NUCLEOTIDE SEQUENCE [LARGE SCALE GENOMIC DNA]</scope>
    <source>
        <strain evidence="2 3">CGMCC 1.10181</strain>
    </source>
</reference>
<keyword evidence="1" id="KW-0732">Signal</keyword>
<evidence type="ECO:0000313" key="2">
    <source>
        <dbReference type="EMBL" id="MEN2791846.1"/>
    </source>
</evidence>
<evidence type="ECO:0000256" key="1">
    <source>
        <dbReference type="SAM" id="SignalP"/>
    </source>
</evidence>
<keyword evidence="3" id="KW-1185">Reference proteome</keyword>
<evidence type="ECO:0000313" key="3">
    <source>
        <dbReference type="Proteomes" id="UP001419910"/>
    </source>
</evidence>
<protein>
    <submittedName>
        <fullName evidence="2">DUF2141 domain-containing protein</fullName>
    </submittedName>
</protein>
<dbReference type="Pfam" id="PF09912">
    <property type="entry name" value="DUF2141"/>
    <property type="match status" value="1"/>
</dbReference>